<proteinExistence type="predicted"/>
<dbReference type="AlphaFoldDB" id="A0AAV4I4R7"/>
<accession>A0AAV4I4R7</accession>
<dbReference type="Proteomes" id="UP000762676">
    <property type="component" value="Unassembled WGS sequence"/>
</dbReference>
<gene>
    <name evidence="1" type="ORF">ElyMa_006507000</name>
</gene>
<evidence type="ECO:0000313" key="2">
    <source>
        <dbReference type="Proteomes" id="UP000762676"/>
    </source>
</evidence>
<name>A0AAV4I4R7_9GAST</name>
<comment type="caution">
    <text evidence="1">The sequence shown here is derived from an EMBL/GenBank/DDBJ whole genome shotgun (WGS) entry which is preliminary data.</text>
</comment>
<organism evidence="1 2">
    <name type="scientific">Elysia marginata</name>
    <dbReference type="NCBI Taxonomy" id="1093978"/>
    <lineage>
        <taxon>Eukaryota</taxon>
        <taxon>Metazoa</taxon>
        <taxon>Spiralia</taxon>
        <taxon>Lophotrochozoa</taxon>
        <taxon>Mollusca</taxon>
        <taxon>Gastropoda</taxon>
        <taxon>Heterobranchia</taxon>
        <taxon>Euthyneura</taxon>
        <taxon>Panpulmonata</taxon>
        <taxon>Sacoglossa</taxon>
        <taxon>Placobranchoidea</taxon>
        <taxon>Plakobranchidae</taxon>
        <taxon>Elysia</taxon>
    </lineage>
</organism>
<reference evidence="1 2" key="1">
    <citation type="journal article" date="2021" name="Elife">
        <title>Chloroplast acquisition without the gene transfer in kleptoplastic sea slugs, Plakobranchus ocellatus.</title>
        <authorList>
            <person name="Maeda T."/>
            <person name="Takahashi S."/>
            <person name="Yoshida T."/>
            <person name="Shimamura S."/>
            <person name="Takaki Y."/>
            <person name="Nagai Y."/>
            <person name="Toyoda A."/>
            <person name="Suzuki Y."/>
            <person name="Arimoto A."/>
            <person name="Ishii H."/>
            <person name="Satoh N."/>
            <person name="Nishiyama T."/>
            <person name="Hasebe M."/>
            <person name="Maruyama T."/>
            <person name="Minagawa J."/>
            <person name="Obokata J."/>
            <person name="Shigenobu S."/>
        </authorList>
    </citation>
    <scope>NUCLEOTIDE SEQUENCE [LARGE SCALE GENOMIC DNA]</scope>
</reference>
<protein>
    <submittedName>
        <fullName evidence="1">Uncharacterized protein</fullName>
    </submittedName>
</protein>
<evidence type="ECO:0000313" key="1">
    <source>
        <dbReference type="EMBL" id="GFS04885.1"/>
    </source>
</evidence>
<sequence length="98" mass="11342">MSLYLSLIVSEISACPTNENRKVKDYTVRGVDIEIYQYAGDTPLVWDISRTSFKNCTDKLQIFASYSEIRIDDEKAKVMWFGCPRSTEERCLANLNFE</sequence>
<dbReference type="EMBL" id="BMAT01013047">
    <property type="protein sequence ID" value="GFS04885.1"/>
    <property type="molecule type" value="Genomic_DNA"/>
</dbReference>
<keyword evidence="2" id="KW-1185">Reference proteome</keyword>